<feature type="transmembrane region" description="Helical" evidence="19">
    <location>
        <begin position="34"/>
        <end position="57"/>
    </location>
</feature>
<evidence type="ECO:0000256" key="19">
    <source>
        <dbReference type="HAMAP-Rule" id="MF_00719"/>
    </source>
</evidence>
<comment type="similarity">
    <text evidence="4 19">Belongs to the CobS family.</text>
</comment>
<evidence type="ECO:0000256" key="12">
    <source>
        <dbReference type="ARBA" id="ARBA00022989"/>
    </source>
</evidence>
<feature type="transmembrane region" description="Helical" evidence="19">
    <location>
        <begin position="136"/>
        <end position="158"/>
    </location>
</feature>
<evidence type="ECO:0000256" key="2">
    <source>
        <dbReference type="ARBA" id="ARBA00004651"/>
    </source>
</evidence>
<keyword evidence="10 19" id="KW-0812">Transmembrane</keyword>
<evidence type="ECO:0000256" key="9">
    <source>
        <dbReference type="ARBA" id="ARBA00022679"/>
    </source>
</evidence>
<proteinExistence type="inferred from homology"/>
<dbReference type="EC" id="2.7.8.26" evidence="5 19"/>
<gene>
    <name evidence="19" type="primary">cobS</name>
    <name evidence="20" type="ORF">H9910_00870</name>
</gene>
<evidence type="ECO:0000256" key="18">
    <source>
        <dbReference type="ARBA" id="ARBA00049504"/>
    </source>
</evidence>
<evidence type="ECO:0000256" key="17">
    <source>
        <dbReference type="ARBA" id="ARBA00048623"/>
    </source>
</evidence>
<evidence type="ECO:0000256" key="10">
    <source>
        <dbReference type="ARBA" id="ARBA00022692"/>
    </source>
</evidence>
<comment type="function">
    <text evidence="14 19">Joins adenosylcobinamide-GDP and alpha-ribazole to generate adenosylcobalamin (Ado-cobalamin). Also synthesizes adenosylcobalamin 5'-phosphate from adenosylcobinamide-GDP and alpha-ribazole 5'-phosphate.</text>
</comment>
<evidence type="ECO:0000256" key="13">
    <source>
        <dbReference type="ARBA" id="ARBA00023136"/>
    </source>
</evidence>
<comment type="catalytic activity">
    <reaction evidence="17 19">
        <text>alpha-ribazole + adenosylcob(III)inamide-GDP = adenosylcob(III)alamin + GMP + H(+)</text>
        <dbReference type="Rhea" id="RHEA:16049"/>
        <dbReference type="ChEBI" id="CHEBI:10329"/>
        <dbReference type="ChEBI" id="CHEBI:15378"/>
        <dbReference type="ChEBI" id="CHEBI:18408"/>
        <dbReference type="ChEBI" id="CHEBI:58115"/>
        <dbReference type="ChEBI" id="CHEBI:60487"/>
        <dbReference type="EC" id="2.7.8.26"/>
    </reaction>
</comment>
<evidence type="ECO:0000256" key="1">
    <source>
        <dbReference type="ARBA" id="ARBA00001946"/>
    </source>
</evidence>
<evidence type="ECO:0000256" key="14">
    <source>
        <dbReference type="ARBA" id="ARBA00025228"/>
    </source>
</evidence>
<feature type="transmembrane region" description="Helical" evidence="19">
    <location>
        <begin position="204"/>
        <end position="226"/>
    </location>
</feature>
<name>A0A9D2U6I5_9FIRM</name>
<evidence type="ECO:0000256" key="3">
    <source>
        <dbReference type="ARBA" id="ARBA00004663"/>
    </source>
</evidence>
<reference evidence="20" key="2">
    <citation type="submission" date="2021-04" db="EMBL/GenBank/DDBJ databases">
        <authorList>
            <person name="Gilroy R."/>
        </authorList>
    </citation>
    <scope>NUCLEOTIDE SEQUENCE</scope>
    <source>
        <strain evidence="20">ChiBcec15-3976</strain>
    </source>
</reference>
<evidence type="ECO:0000313" key="20">
    <source>
        <dbReference type="EMBL" id="HJD41552.1"/>
    </source>
</evidence>
<keyword evidence="9 19" id="KW-0808">Transferase</keyword>
<keyword evidence="12 19" id="KW-1133">Transmembrane helix</keyword>
<dbReference type="HAMAP" id="MF_00719">
    <property type="entry name" value="CobS"/>
    <property type="match status" value="1"/>
</dbReference>
<comment type="pathway">
    <text evidence="3 19">Cofactor biosynthesis; adenosylcobalamin biosynthesis; adenosylcobalamin from cob(II)yrinate a,c-diamide: step 7/7.</text>
</comment>
<evidence type="ECO:0000256" key="4">
    <source>
        <dbReference type="ARBA" id="ARBA00010561"/>
    </source>
</evidence>
<evidence type="ECO:0000256" key="7">
    <source>
        <dbReference type="ARBA" id="ARBA00022475"/>
    </source>
</evidence>
<feature type="transmembrane region" description="Helical" evidence="19">
    <location>
        <begin position="110"/>
        <end position="130"/>
    </location>
</feature>
<reference evidence="20" key="1">
    <citation type="journal article" date="2021" name="PeerJ">
        <title>Extensive microbial diversity within the chicken gut microbiome revealed by metagenomics and culture.</title>
        <authorList>
            <person name="Gilroy R."/>
            <person name="Ravi A."/>
            <person name="Getino M."/>
            <person name="Pursley I."/>
            <person name="Horton D.L."/>
            <person name="Alikhan N.F."/>
            <person name="Baker D."/>
            <person name="Gharbi K."/>
            <person name="Hall N."/>
            <person name="Watson M."/>
            <person name="Adriaenssens E.M."/>
            <person name="Foster-Nyarko E."/>
            <person name="Jarju S."/>
            <person name="Secka A."/>
            <person name="Antonio M."/>
            <person name="Oren A."/>
            <person name="Chaudhuri R.R."/>
            <person name="La Ragione R."/>
            <person name="Hildebrand F."/>
            <person name="Pallen M.J."/>
        </authorList>
    </citation>
    <scope>NUCLEOTIDE SEQUENCE</scope>
    <source>
        <strain evidence="20">ChiBcec15-3976</strain>
    </source>
</reference>
<dbReference type="InterPro" id="IPR003805">
    <property type="entry name" value="CobS"/>
</dbReference>
<organism evidence="20 21">
    <name type="scientific">Candidatus Mediterraneibacter quadrami</name>
    <dbReference type="NCBI Taxonomy" id="2838684"/>
    <lineage>
        <taxon>Bacteria</taxon>
        <taxon>Bacillati</taxon>
        <taxon>Bacillota</taxon>
        <taxon>Clostridia</taxon>
        <taxon>Lachnospirales</taxon>
        <taxon>Lachnospiraceae</taxon>
        <taxon>Mediterraneibacter</taxon>
    </lineage>
</organism>
<dbReference type="AlphaFoldDB" id="A0A9D2U6I5"/>
<dbReference type="Pfam" id="PF02654">
    <property type="entry name" value="CobS"/>
    <property type="match status" value="1"/>
</dbReference>
<dbReference type="PANTHER" id="PTHR34148">
    <property type="entry name" value="ADENOSYLCOBINAMIDE-GDP RIBAZOLETRANSFERASE"/>
    <property type="match status" value="1"/>
</dbReference>
<accession>A0A9D2U6I5</accession>
<dbReference type="EMBL" id="DWUU01000007">
    <property type="protein sequence ID" value="HJD41552.1"/>
    <property type="molecule type" value="Genomic_DNA"/>
</dbReference>
<comment type="subcellular location">
    <subcellularLocation>
        <location evidence="2 19">Cell membrane</location>
        <topology evidence="2 19">Multi-pass membrane protein</topology>
    </subcellularLocation>
</comment>
<feature type="transmembrane region" description="Helical" evidence="19">
    <location>
        <begin position="63"/>
        <end position="82"/>
    </location>
</feature>
<comment type="cofactor">
    <cofactor evidence="1 19">
        <name>Mg(2+)</name>
        <dbReference type="ChEBI" id="CHEBI:18420"/>
    </cofactor>
</comment>
<feature type="transmembrane region" description="Helical" evidence="19">
    <location>
        <begin position="238"/>
        <end position="258"/>
    </location>
</feature>
<sequence length="260" mass="27859">MRFVNALAIALSMYSKIPVPTVDWNDKNMKYAMCFFPVVGVVTGFLQFGAGYALLTYTSCGKLLFAAVMTLIPVLVTGGIHLDGYADTIDALSSWGDREKKLEILKDPHTGAFAVIGLCAYFTAALALWSEADADILPLAACMYPLSRALSGISVVSFPTAKNSGLLKAFHDGAHRLRVRIVLILWVCADAVLMLGLGRRQGGAGLAAAGVMIAAAILAFLYYYRVSRKRFGGTTGDLAGYFLQVCELAMLAAVVIGWNL</sequence>
<evidence type="ECO:0000256" key="16">
    <source>
        <dbReference type="ARBA" id="ARBA00032853"/>
    </source>
</evidence>
<keyword evidence="11 19" id="KW-0460">Magnesium</keyword>
<evidence type="ECO:0000256" key="6">
    <source>
        <dbReference type="ARBA" id="ARBA00015850"/>
    </source>
</evidence>
<dbReference type="GO" id="GO:0051073">
    <property type="term" value="F:adenosylcobinamide-GDP ribazoletransferase activity"/>
    <property type="evidence" value="ECO:0007669"/>
    <property type="project" value="UniProtKB-UniRule"/>
</dbReference>
<evidence type="ECO:0000256" key="5">
    <source>
        <dbReference type="ARBA" id="ARBA00013200"/>
    </source>
</evidence>
<evidence type="ECO:0000313" key="21">
    <source>
        <dbReference type="Proteomes" id="UP000823909"/>
    </source>
</evidence>
<evidence type="ECO:0000256" key="11">
    <source>
        <dbReference type="ARBA" id="ARBA00022842"/>
    </source>
</evidence>
<keyword evidence="7 19" id="KW-1003">Cell membrane</keyword>
<comment type="catalytic activity">
    <reaction evidence="18 19">
        <text>alpha-ribazole 5'-phosphate + adenosylcob(III)inamide-GDP = adenosylcob(III)alamin 5'-phosphate + GMP + H(+)</text>
        <dbReference type="Rhea" id="RHEA:23560"/>
        <dbReference type="ChEBI" id="CHEBI:15378"/>
        <dbReference type="ChEBI" id="CHEBI:57918"/>
        <dbReference type="ChEBI" id="CHEBI:58115"/>
        <dbReference type="ChEBI" id="CHEBI:60487"/>
        <dbReference type="ChEBI" id="CHEBI:60493"/>
        <dbReference type="EC" id="2.7.8.26"/>
    </reaction>
</comment>
<dbReference type="GO" id="GO:0009236">
    <property type="term" value="P:cobalamin biosynthetic process"/>
    <property type="evidence" value="ECO:0007669"/>
    <property type="project" value="UniProtKB-UniRule"/>
</dbReference>
<feature type="transmembrane region" description="Helical" evidence="19">
    <location>
        <begin position="179"/>
        <end position="198"/>
    </location>
</feature>
<evidence type="ECO:0000256" key="15">
    <source>
        <dbReference type="ARBA" id="ARBA00032605"/>
    </source>
</evidence>
<keyword evidence="13 19" id="KW-0472">Membrane</keyword>
<dbReference type="PANTHER" id="PTHR34148:SF1">
    <property type="entry name" value="ADENOSYLCOBINAMIDE-GDP RIBAZOLETRANSFERASE"/>
    <property type="match status" value="1"/>
</dbReference>
<dbReference type="GO" id="GO:0005886">
    <property type="term" value="C:plasma membrane"/>
    <property type="evidence" value="ECO:0007669"/>
    <property type="project" value="UniProtKB-SubCell"/>
</dbReference>
<comment type="caution">
    <text evidence="20">The sequence shown here is derived from an EMBL/GenBank/DDBJ whole genome shotgun (WGS) entry which is preliminary data.</text>
</comment>
<dbReference type="GO" id="GO:0008818">
    <property type="term" value="F:cobalamin 5'-phosphate synthase activity"/>
    <property type="evidence" value="ECO:0007669"/>
    <property type="project" value="UniProtKB-UniRule"/>
</dbReference>
<evidence type="ECO:0000256" key="8">
    <source>
        <dbReference type="ARBA" id="ARBA00022573"/>
    </source>
</evidence>
<keyword evidence="8 19" id="KW-0169">Cobalamin biosynthesis</keyword>
<dbReference type="Proteomes" id="UP000823909">
    <property type="component" value="Unassembled WGS sequence"/>
</dbReference>
<protein>
    <recommendedName>
        <fullName evidence="6 19">Adenosylcobinamide-GDP ribazoletransferase</fullName>
        <ecNumber evidence="5 19">2.7.8.26</ecNumber>
    </recommendedName>
    <alternativeName>
        <fullName evidence="16 19">Cobalamin synthase</fullName>
    </alternativeName>
    <alternativeName>
        <fullName evidence="15 19">Cobalamin-5'-phosphate synthase</fullName>
    </alternativeName>
</protein>